<evidence type="ECO:0000256" key="3">
    <source>
        <dbReference type="ARBA" id="ARBA00022679"/>
    </source>
</evidence>
<dbReference type="Gene3D" id="3.90.1150.10">
    <property type="entry name" value="Aspartate Aminotransferase, domain 1"/>
    <property type="match status" value="1"/>
</dbReference>
<dbReference type="Proteomes" id="UP001589862">
    <property type="component" value="Unassembled WGS sequence"/>
</dbReference>
<dbReference type="Pfam" id="PF00266">
    <property type="entry name" value="Aminotran_5"/>
    <property type="match status" value="1"/>
</dbReference>
<dbReference type="InterPro" id="IPR015421">
    <property type="entry name" value="PyrdxlP-dep_Trfase_major"/>
</dbReference>
<keyword evidence="6" id="KW-0408">Iron</keyword>
<evidence type="ECO:0000256" key="1">
    <source>
        <dbReference type="ARBA" id="ARBA00001933"/>
    </source>
</evidence>
<comment type="similarity">
    <text evidence="2">Belongs to the class-V pyridoxal-phosphate-dependent aminotransferase family. NifS/IscS subfamily.</text>
</comment>
<comment type="cofactor">
    <cofactor evidence="1">
        <name>pyridoxal 5'-phosphate</name>
        <dbReference type="ChEBI" id="CHEBI:597326"/>
    </cofactor>
</comment>
<evidence type="ECO:0000259" key="9">
    <source>
        <dbReference type="Pfam" id="PF00266"/>
    </source>
</evidence>
<keyword evidence="4" id="KW-0479">Metal-binding</keyword>
<proteinExistence type="inferred from homology"/>
<protein>
    <submittedName>
        <fullName evidence="10">Cysteine desulfurase family protein</fullName>
    </submittedName>
</protein>
<dbReference type="InterPro" id="IPR016454">
    <property type="entry name" value="Cysteine_dSase"/>
</dbReference>
<keyword evidence="11" id="KW-1185">Reference proteome</keyword>
<dbReference type="PANTHER" id="PTHR11601">
    <property type="entry name" value="CYSTEINE DESULFURYLASE FAMILY MEMBER"/>
    <property type="match status" value="1"/>
</dbReference>
<keyword evidence="7" id="KW-0411">Iron-sulfur</keyword>
<dbReference type="InterPro" id="IPR015424">
    <property type="entry name" value="PyrdxlP-dep_Trfase"/>
</dbReference>
<evidence type="ECO:0000256" key="6">
    <source>
        <dbReference type="ARBA" id="ARBA00023004"/>
    </source>
</evidence>
<dbReference type="RefSeq" id="WP_377458029.1">
    <property type="nucleotide sequence ID" value="NZ_JBHLUB010000003.1"/>
</dbReference>
<accession>A0ABV6PAB8</accession>
<keyword evidence="3" id="KW-0808">Transferase</keyword>
<evidence type="ECO:0000256" key="7">
    <source>
        <dbReference type="ARBA" id="ARBA00023014"/>
    </source>
</evidence>
<keyword evidence="5" id="KW-0663">Pyridoxal phosphate</keyword>
<evidence type="ECO:0000313" key="11">
    <source>
        <dbReference type="Proteomes" id="UP001589862"/>
    </source>
</evidence>
<dbReference type="Gene3D" id="3.40.640.10">
    <property type="entry name" value="Type I PLP-dependent aspartate aminotransferase-like (Major domain)"/>
    <property type="match status" value="1"/>
</dbReference>
<dbReference type="PANTHER" id="PTHR11601:SF34">
    <property type="entry name" value="CYSTEINE DESULFURASE"/>
    <property type="match status" value="1"/>
</dbReference>
<evidence type="ECO:0000256" key="2">
    <source>
        <dbReference type="ARBA" id="ARBA00006490"/>
    </source>
</evidence>
<reference evidence="10 11" key="1">
    <citation type="submission" date="2024-09" db="EMBL/GenBank/DDBJ databases">
        <authorList>
            <person name="Sun Q."/>
            <person name="Mori K."/>
        </authorList>
    </citation>
    <scope>NUCLEOTIDE SEQUENCE [LARGE SCALE GENOMIC DNA]</scope>
    <source>
        <strain evidence="10 11">NCAIM B.02604</strain>
    </source>
</reference>
<dbReference type="Gene3D" id="1.10.260.50">
    <property type="match status" value="1"/>
</dbReference>
<comment type="catalytic activity">
    <reaction evidence="8">
        <text>(sulfur carrier)-H + L-cysteine = (sulfur carrier)-SH + L-alanine</text>
        <dbReference type="Rhea" id="RHEA:43892"/>
        <dbReference type="Rhea" id="RHEA-COMP:14737"/>
        <dbReference type="Rhea" id="RHEA-COMP:14739"/>
        <dbReference type="ChEBI" id="CHEBI:29917"/>
        <dbReference type="ChEBI" id="CHEBI:35235"/>
        <dbReference type="ChEBI" id="CHEBI:57972"/>
        <dbReference type="ChEBI" id="CHEBI:64428"/>
        <dbReference type="EC" id="2.8.1.7"/>
    </reaction>
</comment>
<dbReference type="InterPro" id="IPR000192">
    <property type="entry name" value="Aminotrans_V_dom"/>
</dbReference>
<feature type="domain" description="Aminotransferase class V" evidence="9">
    <location>
        <begin position="7"/>
        <end position="375"/>
    </location>
</feature>
<sequence length="406" mass="43089">MKEPRQTYLDHAATTPLRQVAQQAWLEHQSTANPSSLHSAGRTARHHLEQAREQIAALAGAEPAELIFTSGGTEADNLALKGLYLARRTTERNAILLTGIEHLAVLETCQYLETQHGAELVFAPVDAEGVVDLEAWERLLSQHRDSLAAATLMWANNEVGTIQPVKEAVALAAQHRVPVHVDAVQAFGAIPVNFADCGAATMAVSGHKLGAPVGVGGLFVRRDITLHSVSQGGGQERKIRSGTMNVAAAAAFAAAASEAVANMSQTGKKLVELRNRLIEAIQEAVPAARLCGPADEDGTQRLPNNVHFIFPNCEGDSLLFMLDMQKVYSSTGSACTAGVPKPSHVVLAMGNSEADSRSVQRFTLGHDSTIADVEHVAAVIGSAYEHARQAGMAAQTARIKTASDGW</sequence>
<comment type="caution">
    <text evidence="10">The sequence shown here is derived from an EMBL/GenBank/DDBJ whole genome shotgun (WGS) entry which is preliminary data.</text>
</comment>
<dbReference type="PIRSF" id="PIRSF005572">
    <property type="entry name" value="NifS"/>
    <property type="match status" value="1"/>
</dbReference>
<organism evidence="10 11">
    <name type="scientific">Micrococcoides hystricis</name>
    <dbReference type="NCBI Taxonomy" id="1572761"/>
    <lineage>
        <taxon>Bacteria</taxon>
        <taxon>Bacillati</taxon>
        <taxon>Actinomycetota</taxon>
        <taxon>Actinomycetes</taxon>
        <taxon>Micrococcales</taxon>
        <taxon>Micrococcaceae</taxon>
        <taxon>Micrococcoides</taxon>
    </lineage>
</organism>
<name>A0ABV6PAB8_9MICC</name>
<evidence type="ECO:0000256" key="8">
    <source>
        <dbReference type="ARBA" id="ARBA00050776"/>
    </source>
</evidence>
<gene>
    <name evidence="10" type="ORF">ACFFFR_02910</name>
</gene>
<dbReference type="InterPro" id="IPR015422">
    <property type="entry name" value="PyrdxlP-dep_Trfase_small"/>
</dbReference>
<dbReference type="EMBL" id="JBHLUB010000003">
    <property type="protein sequence ID" value="MFC0581342.1"/>
    <property type="molecule type" value="Genomic_DNA"/>
</dbReference>
<evidence type="ECO:0000313" key="10">
    <source>
        <dbReference type="EMBL" id="MFC0581342.1"/>
    </source>
</evidence>
<evidence type="ECO:0000256" key="4">
    <source>
        <dbReference type="ARBA" id="ARBA00022723"/>
    </source>
</evidence>
<dbReference type="SUPFAM" id="SSF53383">
    <property type="entry name" value="PLP-dependent transferases"/>
    <property type="match status" value="1"/>
</dbReference>
<evidence type="ECO:0000256" key="5">
    <source>
        <dbReference type="ARBA" id="ARBA00022898"/>
    </source>
</evidence>